<dbReference type="Proteomes" id="UP001444625">
    <property type="component" value="Unassembled WGS sequence"/>
</dbReference>
<proteinExistence type="predicted"/>
<dbReference type="RefSeq" id="WP_345825330.1">
    <property type="nucleotide sequence ID" value="NZ_JBDIML010000003.1"/>
</dbReference>
<sequence length="170" mass="19625">MNDYETYRFFRKTYPAWNIHRVKDFFIEELQAIPIPMDHPDIQYHLQDPYIPKREKICGVYGIYKKSILSVLEGEVENINGIDFAMKKQKDVTLSIDDVETILEVGILVILEKDDQKHVSGAFIGGNAGKLYNLIDVFRGLPPLTHSKDDIISLRKFMSSLDTVNRMGFL</sequence>
<keyword evidence="2" id="KW-1185">Reference proteome</keyword>
<evidence type="ECO:0000313" key="2">
    <source>
        <dbReference type="Proteomes" id="UP001444625"/>
    </source>
</evidence>
<reference evidence="1 2" key="1">
    <citation type="submission" date="2024-05" db="EMBL/GenBank/DDBJ databases">
        <authorList>
            <person name="Haq I."/>
            <person name="Ullah Z."/>
            <person name="Ahmad R."/>
            <person name="Li M."/>
            <person name="Tong Y."/>
        </authorList>
    </citation>
    <scope>NUCLEOTIDE SEQUENCE [LARGE SCALE GENOMIC DNA]</scope>
    <source>
        <strain evidence="1 2">16A2E</strain>
    </source>
</reference>
<evidence type="ECO:0000313" key="1">
    <source>
        <dbReference type="EMBL" id="MEN2767864.1"/>
    </source>
</evidence>
<gene>
    <name evidence="1" type="ORF">ABC228_11740</name>
</gene>
<organism evidence="1 2">
    <name type="scientific">Ornithinibacillus xuwenensis</name>
    <dbReference type="NCBI Taxonomy" id="3144668"/>
    <lineage>
        <taxon>Bacteria</taxon>
        <taxon>Bacillati</taxon>
        <taxon>Bacillota</taxon>
        <taxon>Bacilli</taxon>
        <taxon>Bacillales</taxon>
        <taxon>Bacillaceae</taxon>
        <taxon>Ornithinibacillus</taxon>
    </lineage>
</organism>
<comment type="caution">
    <text evidence="1">The sequence shown here is derived from an EMBL/GenBank/DDBJ whole genome shotgun (WGS) entry which is preliminary data.</text>
</comment>
<dbReference type="EMBL" id="JBDIML010000003">
    <property type="protein sequence ID" value="MEN2767864.1"/>
    <property type="molecule type" value="Genomic_DNA"/>
</dbReference>
<accession>A0ABU9XHY5</accession>
<protein>
    <submittedName>
        <fullName evidence="1">Uncharacterized protein</fullName>
    </submittedName>
</protein>
<name>A0ABU9XHY5_9BACI</name>